<proteinExistence type="predicted"/>
<evidence type="ECO:0000313" key="2">
    <source>
        <dbReference type="WBParaSite" id="RSKR_0000156850.1"/>
    </source>
</evidence>
<protein>
    <submittedName>
        <fullName evidence="2">G_PROTEIN_RECEP_F1_2 domain-containing protein</fullName>
    </submittedName>
</protein>
<accession>A0AC35TL61</accession>
<evidence type="ECO:0000313" key="1">
    <source>
        <dbReference type="Proteomes" id="UP000095286"/>
    </source>
</evidence>
<dbReference type="Proteomes" id="UP000095286">
    <property type="component" value="Unplaced"/>
</dbReference>
<name>A0AC35TL61_9BILA</name>
<sequence>MMNHSSNYHDYTLGPIKKTVFIISIIKIISGTLLFGVSSLIIYVYLKSADFRKKFTNLAITLTSIADFAFSLSLIADGYISIHLLIGGLVEFSYNDCLLLISPQIICYQFKAITTVAVAFDRYLAVHHPYSYRILANKFRLLLTFVVSILFSIISTLLIFKNTSFAISSSSCLFGTVETASFKQFFIYTNIIGSILVVGTYLWMIASILTNKRPKEIKRSGKKYNKVTKMLTFLLAIYAMCWFFPLLLYETFLTTFTSMSLDADVYLSAYILLSSVLSSLFKFAIYLRYHKDIRKTLHRDFMCFSWLDESNGTAALVLRTGLGLLGATIRPDKEILVDYGYDTSKII</sequence>
<dbReference type="WBParaSite" id="RSKR_0000156850.1">
    <property type="protein sequence ID" value="RSKR_0000156850.1"/>
    <property type="gene ID" value="RSKR_0000156850"/>
</dbReference>
<organism evidence="1 2">
    <name type="scientific">Rhabditophanes sp. KR3021</name>
    <dbReference type="NCBI Taxonomy" id="114890"/>
    <lineage>
        <taxon>Eukaryota</taxon>
        <taxon>Metazoa</taxon>
        <taxon>Ecdysozoa</taxon>
        <taxon>Nematoda</taxon>
        <taxon>Chromadorea</taxon>
        <taxon>Rhabditida</taxon>
        <taxon>Tylenchina</taxon>
        <taxon>Panagrolaimomorpha</taxon>
        <taxon>Strongyloidoidea</taxon>
        <taxon>Alloionematidae</taxon>
        <taxon>Rhabditophanes</taxon>
    </lineage>
</organism>
<reference evidence="2" key="1">
    <citation type="submission" date="2016-11" db="UniProtKB">
        <authorList>
            <consortium name="WormBaseParasite"/>
        </authorList>
    </citation>
    <scope>IDENTIFICATION</scope>
    <source>
        <strain evidence="2">KR3021</strain>
    </source>
</reference>